<keyword evidence="3" id="KW-0238">DNA-binding</keyword>
<dbReference type="KEGG" id="cuh:BJN34_06585"/>
<reference evidence="4" key="1">
    <citation type="submission" date="2017-02" db="EMBL/GenBank/DDBJ databases">
        <title>Complete genome sequence of Cupriavidus necator strain NH9, a 3-chlorobenzoate degrader.</title>
        <authorList>
            <person name="Moriuchi R."/>
            <person name="Dohra H."/>
            <person name="Ogawa N."/>
        </authorList>
    </citation>
    <scope>NUCLEOTIDE SEQUENCE [LARGE SCALE GENOMIC DNA]</scope>
    <source>
        <strain evidence="4">NH9</strain>
    </source>
</reference>
<dbReference type="InterPro" id="IPR012340">
    <property type="entry name" value="NA-bd_OB-fold"/>
</dbReference>
<dbReference type="InterPro" id="IPR022002">
    <property type="entry name" value="ChsH2_Znr"/>
</dbReference>
<sequence>MITPHIPSVYKAPDEQPDNLPFWQAAREGQLLIKVCDDCGKPHWYPRVLCPFCMGTTSWKQASGHGTIYTFSVTRRAGPNPFCIAYVKLDEGVTMMTHIVDCDLDTVRIGQKVRVKFSPSDGGAPVPTFTPGDNDV</sequence>
<dbReference type="Pfam" id="PF01796">
    <property type="entry name" value="OB_ChsH2_C"/>
    <property type="match status" value="1"/>
</dbReference>
<feature type="domain" description="ChsH2 rubredoxin-like zinc ribbon" evidence="2">
    <location>
        <begin position="23"/>
        <end position="55"/>
    </location>
</feature>
<protein>
    <submittedName>
        <fullName evidence="3">DNA-binding protein</fullName>
    </submittedName>
</protein>
<evidence type="ECO:0000313" key="4">
    <source>
        <dbReference type="Proteomes" id="UP000189627"/>
    </source>
</evidence>
<dbReference type="GO" id="GO:0003677">
    <property type="term" value="F:DNA binding"/>
    <property type="evidence" value="ECO:0007669"/>
    <property type="project" value="UniProtKB-KW"/>
</dbReference>
<gene>
    <name evidence="3" type="ORF">BJN34_06585</name>
</gene>
<evidence type="ECO:0000313" key="3">
    <source>
        <dbReference type="EMBL" id="AQV93560.1"/>
    </source>
</evidence>
<dbReference type="PANTHER" id="PTHR34075:SF5">
    <property type="entry name" value="BLR3430 PROTEIN"/>
    <property type="match status" value="1"/>
</dbReference>
<dbReference type="RefSeq" id="WP_078198495.1">
    <property type="nucleotide sequence ID" value="NZ_CP017757.2"/>
</dbReference>
<dbReference type="InterPro" id="IPR052513">
    <property type="entry name" value="Thioester_dehydratase-like"/>
</dbReference>
<dbReference type="Pfam" id="PF12172">
    <property type="entry name" value="zf-ChsH2"/>
    <property type="match status" value="1"/>
</dbReference>
<dbReference type="OrthoDB" id="5514845at2"/>
<organism evidence="3 4">
    <name type="scientific">Cupriavidus necator</name>
    <name type="common">Alcaligenes eutrophus</name>
    <name type="synonym">Ralstonia eutropha</name>
    <dbReference type="NCBI Taxonomy" id="106590"/>
    <lineage>
        <taxon>Bacteria</taxon>
        <taxon>Pseudomonadati</taxon>
        <taxon>Pseudomonadota</taxon>
        <taxon>Betaproteobacteria</taxon>
        <taxon>Burkholderiales</taxon>
        <taxon>Burkholderiaceae</taxon>
        <taxon>Cupriavidus</taxon>
    </lineage>
</organism>
<evidence type="ECO:0000259" key="2">
    <source>
        <dbReference type="Pfam" id="PF12172"/>
    </source>
</evidence>
<dbReference type="AlphaFoldDB" id="A0A1U9ULU0"/>
<proteinExistence type="predicted"/>
<dbReference type="SUPFAM" id="SSF50249">
    <property type="entry name" value="Nucleic acid-binding proteins"/>
    <property type="match status" value="1"/>
</dbReference>
<feature type="domain" description="ChsH2 C-terminal OB-fold" evidence="1">
    <location>
        <begin position="59"/>
        <end position="117"/>
    </location>
</feature>
<dbReference type="Gene3D" id="6.10.30.10">
    <property type="match status" value="1"/>
</dbReference>
<dbReference type="PANTHER" id="PTHR34075">
    <property type="entry name" value="BLR3430 PROTEIN"/>
    <property type="match status" value="1"/>
</dbReference>
<name>A0A1U9ULU0_CUPNE</name>
<dbReference type="EMBL" id="CP017757">
    <property type="protein sequence ID" value="AQV93560.1"/>
    <property type="molecule type" value="Genomic_DNA"/>
</dbReference>
<dbReference type="Proteomes" id="UP000189627">
    <property type="component" value="Chromosome 1"/>
</dbReference>
<evidence type="ECO:0000259" key="1">
    <source>
        <dbReference type="Pfam" id="PF01796"/>
    </source>
</evidence>
<dbReference type="InterPro" id="IPR002878">
    <property type="entry name" value="ChsH2_C"/>
</dbReference>
<accession>A0A1U9ULU0</accession>